<evidence type="ECO:0000313" key="7">
    <source>
        <dbReference type="Proteomes" id="UP000037069"/>
    </source>
</evidence>
<evidence type="ECO:0000256" key="4">
    <source>
        <dbReference type="SAM" id="MobiDB-lite"/>
    </source>
</evidence>
<dbReference type="InterPro" id="IPR000953">
    <property type="entry name" value="Chromo/chromo_shadow_dom"/>
</dbReference>
<keyword evidence="3" id="KW-0539">Nucleus</keyword>
<dbReference type="PROSITE" id="PS00598">
    <property type="entry name" value="CHROMO_1"/>
    <property type="match status" value="1"/>
</dbReference>
<dbReference type="SUPFAM" id="SSF54160">
    <property type="entry name" value="Chromo domain-like"/>
    <property type="match status" value="2"/>
</dbReference>
<dbReference type="InterPro" id="IPR016197">
    <property type="entry name" value="Chromo-like_dom_sf"/>
</dbReference>
<name>A0A0L0BTU1_LUCCU</name>
<protein>
    <recommendedName>
        <fullName evidence="5">Chromo domain-containing protein</fullName>
    </recommendedName>
</protein>
<dbReference type="Pfam" id="PF01393">
    <property type="entry name" value="Chromo_shadow"/>
    <property type="match status" value="1"/>
</dbReference>
<dbReference type="Pfam" id="PF00385">
    <property type="entry name" value="Chromo"/>
    <property type="match status" value="1"/>
</dbReference>
<keyword evidence="7" id="KW-1185">Reference proteome</keyword>
<comment type="subcellular location">
    <subcellularLocation>
        <location evidence="1">Nucleus</location>
    </subcellularLocation>
</comment>
<dbReference type="Proteomes" id="UP000037069">
    <property type="component" value="Unassembled WGS sequence"/>
</dbReference>
<dbReference type="EMBL" id="JRES01001351">
    <property type="protein sequence ID" value="KNC23426.1"/>
    <property type="molecule type" value="Genomic_DNA"/>
</dbReference>
<evidence type="ECO:0000313" key="6">
    <source>
        <dbReference type="EMBL" id="KNC23426.1"/>
    </source>
</evidence>
<feature type="region of interest" description="Disordered" evidence="4">
    <location>
        <begin position="102"/>
        <end position="184"/>
    </location>
</feature>
<gene>
    <name evidence="6" type="ORF">FF38_13317</name>
</gene>
<dbReference type="InterPro" id="IPR051219">
    <property type="entry name" value="Heterochromatin_chromo-domain"/>
</dbReference>
<dbReference type="STRING" id="7375.A0A0L0BTU1"/>
<evidence type="ECO:0000256" key="3">
    <source>
        <dbReference type="ARBA" id="ARBA00023242"/>
    </source>
</evidence>
<feature type="domain" description="Chromo" evidence="5">
    <location>
        <begin position="213"/>
        <end position="271"/>
    </location>
</feature>
<dbReference type="PRINTS" id="PR00504">
    <property type="entry name" value="CHROMODOMAIN"/>
</dbReference>
<proteinExistence type="predicted"/>
<dbReference type="SMART" id="SM00300">
    <property type="entry name" value="ChSh"/>
    <property type="match status" value="1"/>
</dbReference>
<dbReference type="OMA" id="IDAYWKR"/>
<reference evidence="6 7" key="1">
    <citation type="journal article" date="2015" name="Nat. Commun.">
        <title>Lucilia cuprina genome unlocks parasitic fly biology to underpin future interventions.</title>
        <authorList>
            <person name="Anstead C.A."/>
            <person name="Korhonen P.K."/>
            <person name="Young N.D."/>
            <person name="Hall R.S."/>
            <person name="Jex A.R."/>
            <person name="Murali S.C."/>
            <person name="Hughes D.S."/>
            <person name="Lee S.F."/>
            <person name="Perry T."/>
            <person name="Stroehlein A.J."/>
            <person name="Ansell B.R."/>
            <person name="Breugelmans B."/>
            <person name="Hofmann A."/>
            <person name="Qu J."/>
            <person name="Dugan S."/>
            <person name="Lee S.L."/>
            <person name="Chao H."/>
            <person name="Dinh H."/>
            <person name="Han Y."/>
            <person name="Doddapaneni H.V."/>
            <person name="Worley K.C."/>
            <person name="Muzny D.M."/>
            <person name="Ioannidis P."/>
            <person name="Waterhouse R.M."/>
            <person name="Zdobnov E.M."/>
            <person name="James P.J."/>
            <person name="Bagnall N.H."/>
            <person name="Kotze A.C."/>
            <person name="Gibbs R.A."/>
            <person name="Richards S."/>
            <person name="Batterham P."/>
            <person name="Gasser R.B."/>
        </authorList>
    </citation>
    <scope>NUCLEOTIDE SEQUENCE [LARGE SCALE GENOMIC DNA]</scope>
    <source>
        <strain evidence="6 7">LS</strain>
        <tissue evidence="6">Full body</tissue>
    </source>
</reference>
<dbReference type="InterPro" id="IPR017984">
    <property type="entry name" value="Chromo_dom_subgr"/>
</dbReference>
<feature type="domain" description="Chromo" evidence="5">
    <location>
        <begin position="23"/>
        <end position="81"/>
    </location>
</feature>
<evidence type="ECO:0000256" key="2">
    <source>
        <dbReference type="ARBA" id="ARBA00022737"/>
    </source>
</evidence>
<dbReference type="GO" id="GO:0000792">
    <property type="term" value="C:heterochromatin"/>
    <property type="evidence" value="ECO:0007669"/>
    <property type="project" value="UniProtKB-ARBA"/>
</dbReference>
<dbReference type="FunFam" id="2.40.50.40:FF:000031">
    <property type="entry name" value="Heterochromatin protein 1"/>
    <property type="match status" value="1"/>
</dbReference>
<dbReference type="InterPro" id="IPR023780">
    <property type="entry name" value="Chromo_domain"/>
</dbReference>
<feature type="compositionally biased region" description="Polar residues" evidence="4">
    <location>
        <begin position="159"/>
        <end position="173"/>
    </location>
</feature>
<dbReference type="OrthoDB" id="273092at2759"/>
<feature type="compositionally biased region" description="Basic and acidic residues" evidence="4">
    <location>
        <begin position="116"/>
        <end position="149"/>
    </location>
</feature>
<dbReference type="AlphaFoldDB" id="A0A0L0BTU1"/>
<dbReference type="PANTHER" id="PTHR22812">
    <property type="entry name" value="CHROMOBOX PROTEIN"/>
    <property type="match status" value="1"/>
</dbReference>
<dbReference type="InterPro" id="IPR023779">
    <property type="entry name" value="Chromodomain_CS"/>
</dbReference>
<dbReference type="InterPro" id="IPR008251">
    <property type="entry name" value="Chromo_shadow_dom"/>
</dbReference>
<dbReference type="PROSITE" id="PS50013">
    <property type="entry name" value="CHROMO_2"/>
    <property type="match status" value="2"/>
</dbReference>
<dbReference type="Gene3D" id="2.40.50.40">
    <property type="match status" value="2"/>
</dbReference>
<accession>A0A0L0BTU1</accession>
<dbReference type="CDD" id="cd00034">
    <property type="entry name" value="CSD"/>
    <property type="match status" value="1"/>
</dbReference>
<dbReference type="GO" id="GO:0005634">
    <property type="term" value="C:nucleus"/>
    <property type="evidence" value="ECO:0007669"/>
    <property type="project" value="UniProtKB-SubCell"/>
</dbReference>
<dbReference type="SMART" id="SM00298">
    <property type="entry name" value="CHROMO"/>
    <property type="match status" value="1"/>
</dbReference>
<comment type="caution">
    <text evidence="6">The sequence shown here is derived from an EMBL/GenBank/DDBJ whole genome shotgun (WGS) entry which is preliminary data.</text>
</comment>
<sequence length="273" mass="30893">MSTAKKERSSRVVSKTSAESKEYVVEKILSRRTRNRKVQYYLKWKGFDESANSWESAENLNCKHLINIFEAQRAKTTLKVKVNIDSDRSLTLRTRKTLNSQTVEATKTALEESETDKENSEDLKDSSIKPLKTDAEEVATKANAEEQPKSTKTAVIAKSTKNTKVSENSSTITKETKEPAAETSKSYEIINENILVTDFLTRPSVQTGFDKGLEVEKILGATNVKDQLYLVVKFHGDDEPQLILNTIVNQKIPQMVIKFYEESLSWDTDDEQG</sequence>
<organism evidence="6 7">
    <name type="scientific">Lucilia cuprina</name>
    <name type="common">Green bottle fly</name>
    <name type="synonym">Australian sheep blowfly</name>
    <dbReference type="NCBI Taxonomy" id="7375"/>
    <lineage>
        <taxon>Eukaryota</taxon>
        <taxon>Metazoa</taxon>
        <taxon>Ecdysozoa</taxon>
        <taxon>Arthropoda</taxon>
        <taxon>Hexapoda</taxon>
        <taxon>Insecta</taxon>
        <taxon>Pterygota</taxon>
        <taxon>Neoptera</taxon>
        <taxon>Endopterygota</taxon>
        <taxon>Diptera</taxon>
        <taxon>Brachycera</taxon>
        <taxon>Muscomorpha</taxon>
        <taxon>Oestroidea</taxon>
        <taxon>Calliphoridae</taxon>
        <taxon>Luciliinae</taxon>
        <taxon>Lucilia</taxon>
    </lineage>
</organism>
<keyword evidence="2" id="KW-0677">Repeat</keyword>
<evidence type="ECO:0000256" key="1">
    <source>
        <dbReference type="ARBA" id="ARBA00004123"/>
    </source>
</evidence>
<evidence type="ECO:0000259" key="5">
    <source>
        <dbReference type="PROSITE" id="PS50013"/>
    </source>
</evidence>